<feature type="region of interest" description="Disordered" evidence="1">
    <location>
        <begin position="513"/>
        <end position="572"/>
    </location>
</feature>
<organism evidence="4">
    <name type="scientific">Rhizophora mucronata</name>
    <name type="common">Asiatic mangrove</name>
    <dbReference type="NCBI Taxonomy" id="61149"/>
    <lineage>
        <taxon>Eukaryota</taxon>
        <taxon>Viridiplantae</taxon>
        <taxon>Streptophyta</taxon>
        <taxon>Embryophyta</taxon>
        <taxon>Tracheophyta</taxon>
        <taxon>Spermatophyta</taxon>
        <taxon>Magnoliopsida</taxon>
        <taxon>eudicotyledons</taxon>
        <taxon>Gunneridae</taxon>
        <taxon>Pentapetalae</taxon>
        <taxon>rosids</taxon>
        <taxon>fabids</taxon>
        <taxon>Malpighiales</taxon>
        <taxon>Rhizophoraceae</taxon>
        <taxon>Rhizophora</taxon>
    </lineage>
</organism>
<dbReference type="InterPro" id="IPR036612">
    <property type="entry name" value="KH_dom_type_1_sf"/>
</dbReference>
<dbReference type="InterPro" id="IPR056149">
    <property type="entry name" value="PRP5/DDX46/KHDC4_KH"/>
</dbReference>
<feature type="region of interest" description="Disordered" evidence="1">
    <location>
        <begin position="1"/>
        <end position="22"/>
    </location>
</feature>
<dbReference type="InterPro" id="IPR055256">
    <property type="entry name" value="KH_1_KHDC4/BBP-like"/>
</dbReference>
<dbReference type="InterPro" id="IPR031121">
    <property type="entry name" value="RIK/BLOM7"/>
</dbReference>
<dbReference type="AlphaFoldDB" id="A0A2P2LTH7"/>
<evidence type="ECO:0000256" key="1">
    <source>
        <dbReference type="SAM" id="MobiDB-lite"/>
    </source>
</evidence>
<feature type="compositionally biased region" description="Acidic residues" evidence="1">
    <location>
        <begin position="588"/>
        <end position="598"/>
    </location>
</feature>
<name>A0A2P2LTH7_RHIMU</name>
<dbReference type="GO" id="GO:0005634">
    <property type="term" value="C:nucleus"/>
    <property type="evidence" value="ECO:0007669"/>
    <property type="project" value="InterPro"/>
</dbReference>
<accession>A0A2P2LTH7</accession>
<feature type="domain" description="KHDC4/BBP-like KH-domain type I" evidence="2">
    <location>
        <begin position="211"/>
        <end position="254"/>
    </location>
</feature>
<feature type="compositionally biased region" description="Pro residues" evidence="1">
    <location>
        <begin position="535"/>
        <end position="552"/>
    </location>
</feature>
<feature type="region of interest" description="Disordered" evidence="1">
    <location>
        <begin position="451"/>
        <end position="496"/>
    </location>
</feature>
<dbReference type="PANTHER" id="PTHR15744:SF0">
    <property type="entry name" value="KH HOMOLOGY DOMAIN-CONTAINING PROTEIN 4"/>
    <property type="match status" value="1"/>
</dbReference>
<feature type="domain" description="ATP-dependent RNA helicase PRP5/DDX46/KHDC4 KH" evidence="3">
    <location>
        <begin position="93"/>
        <end position="181"/>
    </location>
</feature>
<proteinExistence type="predicted"/>
<evidence type="ECO:0000313" key="4">
    <source>
        <dbReference type="EMBL" id="MBX21243.1"/>
    </source>
</evidence>
<reference evidence="4" key="1">
    <citation type="submission" date="2018-02" db="EMBL/GenBank/DDBJ databases">
        <title>Rhizophora mucronata_Transcriptome.</title>
        <authorList>
            <person name="Meera S.P."/>
            <person name="Sreeshan A."/>
            <person name="Augustine A."/>
        </authorList>
    </citation>
    <scope>NUCLEOTIDE SEQUENCE</scope>
    <source>
        <tissue evidence="4">Leaf</tissue>
    </source>
</reference>
<dbReference type="SUPFAM" id="SSF54791">
    <property type="entry name" value="Eukaryotic type KH-domain (KH-domain type I)"/>
    <property type="match status" value="1"/>
</dbReference>
<dbReference type="Pfam" id="PF23469">
    <property type="entry name" value="KH_12"/>
    <property type="match status" value="1"/>
</dbReference>
<dbReference type="Pfam" id="PF22675">
    <property type="entry name" value="KH-I_KHDC4-BBP"/>
    <property type="match status" value="1"/>
</dbReference>
<feature type="compositionally biased region" description="Polar residues" evidence="1">
    <location>
        <begin position="451"/>
        <end position="471"/>
    </location>
</feature>
<protein>
    <submittedName>
        <fullName evidence="4">Uncharacterized protein MANES_02G054700</fullName>
    </submittedName>
</protein>
<dbReference type="Gene3D" id="3.30.1370.10">
    <property type="entry name" value="K Homology domain, type 1"/>
    <property type="match status" value="1"/>
</dbReference>
<evidence type="ECO:0000259" key="2">
    <source>
        <dbReference type="Pfam" id="PF22675"/>
    </source>
</evidence>
<evidence type="ECO:0000259" key="3">
    <source>
        <dbReference type="Pfam" id="PF23469"/>
    </source>
</evidence>
<dbReference type="CDD" id="cd22471">
    <property type="entry name" value="KH-I_RIK_like_rpt1"/>
    <property type="match status" value="1"/>
</dbReference>
<sequence>MTEDTDPSQSRQRKKRKWDQPAPGLVSAGVVASGVVPLGNPGSLVGMTLPGVASGSLLTNPLVAGCAAVLPGLQVPSVPPKPNQPKIQDELIIAREIVINDADPSVRYKLTKRQTQEEIQKCTGAVVITRGKYRTPDAPADGEKPLYLHVSAAVHLKDTAERILAVDRAAAMVEEMLKQGQTLQPMAPIFQGTMGNGMKALSTSVFLGFDADPSLNITARIRGPNDQYINHIMNETGATVILKGRGSENHESFSGGGNIQHAMETFIYFCMLDFPLSRTTAAFLSCSEVQQPLHLFLSASNSKSLEDAKRLAENLLDTISLECGASRISSCKVYGAVPPPQQLLAGVESSGNEQKINSVQAIALPLLTTSSAPSTSASSVPPTTSFFSQGTLSVTGGTMSCELPQTNLVSHPQPLVTGGTSYNGYGGIYPQATPLQQVALALRQSPSPITSTVSHATSISNTEPKLSMNSISEKDKRPTQKRKFQELPVSLKDPARLHQGSELLKAVGVPSADTGMRNVSTVPAPKKSELSSNVMPPPPPPRTMPPPPPPPKFNSSTPSKLHDKGKVLNKIVSESVPDTLVKLMEYGEEDDDYEESSEEPFKGNGTLPVRKPFWAV</sequence>
<dbReference type="PANTHER" id="PTHR15744">
    <property type="entry name" value="BLOM7"/>
    <property type="match status" value="1"/>
</dbReference>
<dbReference type="GO" id="GO:0003723">
    <property type="term" value="F:RNA binding"/>
    <property type="evidence" value="ECO:0007669"/>
    <property type="project" value="InterPro"/>
</dbReference>
<feature type="region of interest" description="Disordered" evidence="1">
    <location>
        <begin position="588"/>
        <end position="616"/>
    </location>
</feature>
<dbReference type="EMBL" id="GGEC01040759">
    <property type="protein sequence ID" value="MBX21243.1"/>
    <property type="molecule type" value="Transcribed_RNA"/>
</dbReference>